<keyword evidence="1" id="KW-0479">Metal-binding</keyword>
<dbReference type="PANTHER" id="PTHR23235">
    <property type="entry name" value="KRUEPPEL-LIKE TRANSCRIPTION FACTOR"/>
    <property type="match status" value="1"/>
</dbReference>
<dbReference type="PROSITE" id="PS50157">
    <property type="entry name" value="ZINC_FINGER_C2H2_2"/>
    <property type="match status" value="2"/>
</dbReference>
<gene>
    <name evidence="9" type="ORF">CLUMA_CG000841</name>
</gene>
<dbReference type="OrthoDB" id="4748970at2759"/>
<dbReference type="InterPro" id="IPR013087">
    <property type="entry name" value="Znf_C2H2_type"/>
</dbReference>
<evidence type="ECO:0000256" key="2">
    <source>
        <dbReference type="ARBA" id="ARBA00022737"/>
    </source>
</evidence>
<dbReference type="GO" id="GO:0000978">
    <property type="term" value="F:RNA polymerase II cis-regulatory region sequence-specific DNA binding"/>
    <property type="evidence" value="ECO:0007669"/>
    <property type="project" value="TreeGrafter"/>
</dbReference>
<dbReference type="Gene3D" id="3.30.160.60">
    <property type="entry name" value="Classic Zinc Finger"/>
    <property type="match status" value="3"/>
</dbReference>
<organism evidence="9 10">
    <name type="scientific">Clunio marinus</name>
    <dbReference type="NCBI Taxonomy" id="568069"/>
    <lineage>
        <taxon>Eukaryota</taxon>
        <taxon>Metazoa</taxon>
        <taxon>Ecdysozoa</taxon>
        <taxon>Arthropoda</taxon>
        <taxon>Hexapoda</taxon>
        <taxon>Insecta</taxon>
        <taxon>Pterygota</taxon>
        <taxon>Neoptera</taxon>
        <taxon>Endopterygota</taxon>
        <taxon>Diptera</taxon>
        <taxon>Nematocera</taxon>
        <taxon>Chironomoidea</taxon>
        <taxon>Chironomidae</taxon>
        <taxon>Clunio</taxon>
    </lineage>
</organism>
<protein>
    <submittedName>
        <fullName evidence="9">CLUMA_CG000841, isoform A</fullName>
    </submittedName>
</protein>
<evidence type="ECO:0000256" key="5">
    <source>
        <dbReference type="ARBA" id="ARBA00023015"/>
    </source>
</evidence>
<evidence type="ECO:0000256" key="1">
    <source>
        <dbReference type="ARBA" id="ARBA00022723"/>
    </source>
</evidence>
<feature type="domain" description="C2H2-type" evidence="8">
    <location>
        <begin position="150"/>
        <end position="179"/>
    </location>
</feature>
<dbReference type="InterPro" id="IPR036236">
    <property type="entry name" value="Znf_C2H2_sf"/>
</dbReference>
<name>A0A1J1HGL8_9DIPT</name>
<dbReference type="GO" id="GO:0008270">
    <property type="term" value="F:zinc ion binding"/>
    <property type="evidence" value="ECO:0007669"/>
    <property type="project" value="UniProtKB-KW"/>
</dbReference>
<evidence type="ECO:0000256" key="4">
    <source>
        <dbReference type="ARBA" id="ARBA00022833"/>
    </source>
</evidence>
<keyword evidence="4" id="KW-0862">Zinc</keyword>
<evidence type="ECO:0000313" key="10">
    <source>
        <dbReference type="Proteomes" id="UP000183832"/>
    </source>
</evidence>
<dbReference type="GO" id="GO:0000981">
    <property type="term" value="F:DNA-binding transcription factor activity, RNA polymerase II-specific"/>
    <property type="evidence" value="ECO:0007669"/>
    <property type="project" value="TreeGrafter"/>
</dbReference>
<keyword evidence="2" id="KW-0677">Repeat</keyword>
<dbReference type="FunFam" id="3.30.160.60:FF:000032">
    <property type="entry name" value="Krueppel-like factor 4"/>
    <property type="match status" value="1"/>
</dbReference>
<dbReference type="SMART" id="SM00355">
    <property type="entry name" value="ZnF_C2H2"/>
    <property type="match status" value="2"/>
</dbReference>
<evidence type="ECO:0000313" key="9">
    <source>
        <dbReference type="EMBL" id="CRK87019.1"/>
    </source>
</evidence>
<accession>A0A1J1HGL8</accession>
<dbReference type="EMBL" id="CVRI01000003">
    <property type="protein sequence ID" value="CRK87019.1"/>
    <property type="molecule type" value="Genomic_DNA"/>
</dbReference>
<evidence type="ECO:0000256" key="6">
    <source>
        <dbReference type="ARBA" id="ARBA00023163"/>
    </source>
</evidence>
<evidence type="ECO:0000259" key="8">
    <source>
        <dbReference type="PROSITE" id="PS50157"/>
    </source>
</evidence>
<reference evidence="9 10" key="1">
    <citation type="submission" date="2015-04" db="EMBL/GenBank/DDBJ databases">
        <authorList>
            <person name="Syromyatnikov M.Y."/>
            <person name="Popov V.N."/>
        </authorList>
    </citation>
    <scope>NUCLEOTIDE SEQUENCE [LARGE SCALE GENOMIC DNA]</scope>
</reference>
<keyword evidence="3 7" id="KW-0863">Zinc-finger</keyword>
<keyword evidence="6" id="KW-0804">Transcription</keyword>
<dbReference type="AlphaFoldDB" id="A0A1J1HGL8"/>
<dbReference type="STRING" id="568069.A0A1J1HGL8"/>
<proteinExistence type="predicted"/>
<evidence type="ECO:0000256" key="3">
    <source>
        <dbReference type="ARBA" id="ARBA00022771"/>
    </source>
</evidence>
<dbReference type="PANTHER" id="PTHR23235:SF120">
    <property type="entry name" value="KRUPPEL-LIKE FACTOR 15"/>
    <property type="match status" value="1"/>
</dbReference>
<feature type="domain" description="C2H2-type" evidence="8">
    <location>
        <begin position="202"/>
        <end position="229"/>
    </location>
</feature>
<keyword evidence="10" id="KW-1185">Reference proteome</keyword>
<dbReference type="Proteomes" id="UP000183832">
    <property type="component" value="Unassembled WGS sequence"/>
</dbReference>
<keyword evidence="5" id="KW-0805">Transcription regulation</keyword>
<evidence type="ECO:0000256" key="7">
    <source>
        <dbReference type="PROSITE-ProRule" id="PRU00042"/>
    </source>
</evidence>
<dbReference type="PROSITE" id="PS00028">
    <property type="entry name" value="ZINC_FINGER_C2H2_1"/>
    <property type="match status" value="2"/>
</dbReference>
<sequence>MKVASKSAMDFLENNYFDLIALPSIFPCTEASDFNQEENAIQGLNADNCWHETSDSPCYTELTTYTPSYESQSTSSELEQFLIFDYEDSISTTSFDNLPDQTLMCTDSCVKFFKESSEILRENSLKFQKIKDTVPENDEKQLESDEKIFFNCSFGDCKKTYSKPAHLRAHLRRHLGLKPYFCNFPNCSWKFSRSDELGIKPYKCFYCSKTFSRSDHLKKHIKIHEKKLKDSKLKFVWDDIPKQKPGRKKKVVTS</sequence>
<dbReference type="SUPFAM" id="SSF57667">
    <property type="entry name" value="beta-beta-alpha zinc fingers"/>
    <property type="match status" value="2"/>
</dbReference>
<dbReference type="Pfam" id="PF00096">
    <property type="entry name" value="zf-C2H2"/>
    <property type="match status" value="2"/>
</dbReference>